<evidence type="ECO:0000256" key="3">
    <source>
        <dbReference type="ARBA" id="ARBA00022448"/>
    </source>
</evidence>
<dbReference type="GO" id="GO:0006122">
    <property type="term" value="P:mitochondrial electron transport, ubiquinol to cytochrome c"/>
    <property type="evidence" value="ECO:0007669"/>
    <property type="project" value="InterPro"/>
</dbReference>
<organism evidence="14 15">
    <name type="scientific">Ophiocordyceps camponoti-rufipedis</name>
    <dbReference type="NCBI Taxonomy" id="2004952"/>
    <lineage>
        <taxon>Eukaryota</taxon>
        <taxon>Fungi</taxon>
        <taxon>Dikarya</taxon>
        <taxon>Ascomycota</taxon>
        <taxon>Pezizomycotina</taxon>
        <taxon>Sordariomycetes</taxon>
        <taxon>Hypocreomycetidae</taxon>
        <taxon>Hypocreales</taxon>
        <taxon>Ophiocordycipitaceae</taxon>
        <taxon>Ophiocordyceps</taxon>
    </lineage>
</organism>
<dbReference type="SUPFAM" id="SSF81514">
    <property type="entry name" value="Subunit X (non-heme 7 kDa protein) of cytochrome bc1 complex (Ubiquinol-cytochrome c reductase)"/>
    <property type="match status" value="1"/>
</dbReference>
<evidence type="ECO:0000256" key="10">
    <source>
        <dbReference type="ARBA" id="ARBA00023136"/>
    </source>
</evidence>
<comment type="caution">
    <text evidence="14">The sequence shown here is derived from an EMBL/GenBank/DDBJ whole genome shotgun (WGS) entry which is preliminary data.</text>
</comment>
<dbReference type="OrthoDB" id="44067at2759"/>
<feature type="compositionally biased region" description="Polar residues" evidence="12">
    <location>
        <begin position="14"/>
        <end position="26"/>
    </location>
</feature>
<dbReference type="GO" id="GO:0005743">
    <property type="term" value="C:mitochondrial inner membrane"/>
    <property type="evidence" value="ECO:0007669"/>
    <property type="project" value="UniProtKB-SubCell"/>
</dbReference>
<evidence type="ECO:0000256" key="6">
    <source>
        <dbReference type="ARBA" id="ARBA00022792"/>
    </source>
</evidence>
<reference evidence="14 15" key="1">
    <citation type="submission" date="2017-06" db="EMBL/GenBank/DDBJ databases">
        <title>Ant-infecting Ophiocordyceps genomes reveal a high diversity of potential behavioral manipulation genes and a possible major role for enterotoxins.</title>
        <authorList>
            <person name="De Bekker C."/>
            <person name="Evans H.C."/>
            <person name="Brachmann A."/>
            <person name="Hughes D.P."/>
        </authorList>
    </citation>
    <scope>NUCLEOTIDE SEQUENCE [LARGE SCALE GENOMIC DNA]</scope>
    <source>
        <strain evidence="14 15">Map16</strain>
    </source>
</reference>
<keyword evidence="15" id="KW-1185">Reference proteome</keyword>
<keyword evidence="5 13" id="KW-0812">Transmembrane</keyword>
<keyword evidence="7" id="KW-0249">Electron transport</keyword>
<evidence type="ECO:0000313" key="14">
    <source>
        <dbReference type="EMBL" id="PHH70773.1"/>
    </source>
</evidence>
<keyword evidence="9" id="KW-0496">Mitochondrion</keyword>
<evidence type="ECO:0000256" key="2">
    <source>
        <dbReference type="ARBA" id="ARBA00007856"/>
    </source>
</evidence>
<dbReference type="InterPro" id="IPR008027">
    <property type="entry name" value="QCR9"/>
</dbReference>
<keyword evidence="4" id="KW-0679">Respiratory chain</keyword>
<feature type="region of interest" description="Disordered" evidence="12">
    <location>
        <begin position="1"/>
        <end position="26"/>
    </location>
</feature>
<dbReference type="STRING" id="2004952.A0A2C5YT28"/>
<sequence length="83" mass="9481">MPALQASLGRKWRASTSPSTDGRPSSSLFKTNYAMLATIFGAGFVFEMGFNSTMNKFWDNYNRGRQWKDIRSRYVEEDAEEGI</sequence>
<evidence type="ECO:0000256" key="12">
    <source>
        <dbReference type="SAM" id="MobiDB-lite"/>
    </source>
</evidence>
<keyword evidence="3" id="KW-0813">Transport</keyword>
<evidence type="ECO:0000256" key="1">
    <source>
        <dbReference type="ARBA" id="ARBA00004434"/>
    </source>
</evidence>
<protein>
    <recommendedName>
        <fullName evidence="11">Complex III subunit 9</fullName>
    </recommendedName>
</protein>
<feature type="transmembrane region" description="Helical" evidence="13">
    <location>
        <begin position="33"/>
        <end position="50"/>
    </location>
</feature>
<comment type="subcellular location">
    <subcellularLocation>
        <location evidence="1">Mitochondrion inner membrane</location>
        <topology evidence="1">Single-pass membrane protein</topology>
    </subcellularLocation>
</comment>
<dbReference type="Gene3D" id="1.20.5.260">
    <property type="entry name" value="Cytochrome b-c1 complex subunit 9"/>
    <property type="match status" value="1"/>
</dbReference>
<dbReference type="EMBL" id="NJES01000587">
    <property type="protein sequence ID" value="PHH70773.1"/>
    <property type="molecule type" value="Genomic_DNA"/>
</dbReference>
<evidence type="ECO:0000313" key="15">
    <source>
        <dbReference type="Proteomes" id="UP000226431"/>
    </source>
</evidence>
<dbReference type="FunFam" id="1.20.5.260:FF:000001">
    <property type="entry name" value="Cytochrome b-c1 complex subunit 9"/>
    <property type="match status" value="1"/>
</dbReference>
<keyword evidence="8 13" id="KW-1133">Transmembrane helix</keyword>
<dbReference type="AlphaFoldDB" id="A0A2C5YT28"/>
<comment type="similarity">
    <text evidence="2">Belongs to the UQCR10/QCR9 family.</text>
</comment>
<evidence type="ECO:0000256" key="9">
    <source>
        <dbReference type="ARBA" id="ARBA00023128"/>
    </source>
</evidence>
<evidence type="ECO:0000256" key="7">
    <source>
        <dbReference type="ARBA" id="ARBA00022982"/>
    </source>
</evidence>
<evidence type="ECO:0000256" key="11">
    <source>
        <dbReference type="ARBA" id="ARBA00044247"/>
    </source>
</evidence>
<evidence type="ECO:0000256" key="13">
    <source>
        <dbReference type="SAM" id="Phobius"/>
    </source>
</evidence>
<dbReference type="InterPro" id="IPR036656">
    <property type="entry name" value="QCR9_sf"/>
</dbReference>
<dbReference type="GO" id="GO:0045275">
    <property type="term" value="C:respiratory chain complex III"/>
    <property type="evidence" value="ECO:0007669"/>
    <property type="project" value="InterPro"/>
</dbReference>
<evidence type="ECO:0000256" key="4">
    <source>
        <dbReference type="ARBA" id="ARBA00022660"/>
    </source>
</evidence>
<evidence type="ECO:0000256" key="5">
    <source>
        <dbReference type="ARBA" id="ARBA00022692"/>
    </source>
</evidence>
<accession>A0A2C5YT28</accession>
<keyword evidence="10 13" id="KW-0472">Membrane</keyword>
<proteinExistence type="inferred from homology"/>
<evidence type="ECO:0000256" key="8">
    <source>
        <dbReference type="ARBA" id="ARBA00022989"/>
    </source>
</evidence>
<name>A0A2C5YT28_9HYPO</name>
<gene>
    <name evidence="14" type="ORF">CDD80_5728</name>
</gene>
<keyword evidence="6" id="KW-0999">Mitochondrion inner membrane</keyword>
<dbReference type="Pfam" id="PF05365">
    <property type="entry name" value="UCR_UQCRX_QCR9"/>
    <property type="match status" value="1"/>
</dbReference>
<dbReference type="Proteomes" id="UP000226431">
    <property type="component" value="Unassembled WGS sequence"/>
</dbReference>